<keyword evidence="6 11" id="KW-0274">FAD</keyword>
<dbReference type="Pfam" id="PF02424">
    <property type="entry name" value="ApbE"/>
    <property type="match status" value="1"/>
</dbReference>
<feature type="binding site" evidence="12">
    <location>
        <position position="195"/>
    </location>
    <ligand>
        <name>Mg(2+)</name>
        <dbReference type="ChEBI" id="CHEBI:18420"/>
    </ligand>
</feature>
<comment type="catalytic activity">
    <reaction evidence="10 11">
        <text>L-threonyl-[protein] + FAD = FMN-L-threonyl-[protein] + AMP + H(+)</text>
        <dbReference type="Rhea" id="RHEA:36847"/>
        <dbReference type="Rhea" id="RHEA-COMP:11060"/>
        <dbReference type="Rhea" id="RHEA-COMP:11061"/>
        <dbReference type="ChEBI" id="CHEBI:15378"/>
        <dbReference type="ChEBI" id="CHEBI:30013"/>
        <dbReference type="ChEBI" id="CHEBI:57692"/>
        <dbReference type="ChEBI" id="CHEBI:74257"/>
        <dbReference type="ChEBI" id="CHEBI:456215"/>
        <dbReference type="EC" id="2.7.1.180"/>
    </reaction>
</comment>
<dbReference type="PANTHER" id="PTHR30040">
    <property type="entry name" value="THIAMINE BIOSYNTHESIS LIPOPROTEIN APBE"/>
    <property type="match status" value="1"/>
</dbReference>
<keyword evidence="8" id="KW-0408">Iron</keyword>
<proteinExistence type="inferred from homology"/>
<dbReference type="GO" id="GO:0046872">
    <property type="term" value="F:metal ion binding"/>
    <property type="evidence" value="ECO:0007669"/>
    <property type="project" value="UniProtKB-UniRule"/>
</dbReference>
<keyword evidence="8" id="KW-0411">Iron-sulfur</keyword>
<feature type="region of interest" description="Disordered" evidence="13">
    <location>
        <begin position="1"/>
        <end position="20"/>
    </location>
</feature>
<evidence type="ECO:0000256" key="5">
    <source>
        <dbReference type="ARBA" id="ARBA00022723"/>
    </source>
</evidence>
<evidence type="ECO:0000256" key="4">
    <source>
        <dbReference type="ARBA" id="ARBA00022679"/>
    </source>
</evidence>
<dbReference type="STRING" id="1121409.SAMN02745124_00252"/>
<dbReference type="Proteomes" id="UP000184139">
    <property type="component" value="Unassembled WGS sequence"/>
</dbReference>
<dbReference type="InterPro" id="IPR006311">
    <property type="entry name" value="TAT_signal"/>
</dbReference>
<keyword evidence="15" id="KW-1185">Reference proteome</keyword>
<evidence type="ECO:0000256" key="7">
    <source>
        <dbReference type="ARBA" id="ARBA00022842"/>
    </source>
</evidence>
<evidence type="ECO:0000256" key="8">
    <source>
        <dbReference type="ARBA" id="ARBA00023014"/>
    </source>
</evidence>
<dbReference type="PROSITE" id="PS51318">
    <property type="entry name" value="TAT"/>
    <property type="match status" value="1"/>
</dbReference>
<name>A0A1M5SAK3_9BACT</name>
<reference evidence="14 15" key="1">
    <citation type="submission" date="2016-11" db="EMBL/GenBank/DDBJ databases">
        <authorList>
            <person name="Jaros S."/>
            <person name="Januszkiewicz K."/>
            <person name="Wedrychowicz H."/>
        </authorList>
    </citation>
    <scope>NUCLEOTIDE SEQUENCE [LARGE SCALE GENOMIC DNA]</scope>
    <source>
        <strain evidence="14 15">DSM 9705</strain>
    </source>
</reference>
<keyword evidence="3 11" id="KW-0285">Flavoprotein</keyword>
<comment type="similarity">
    <text evidence="11">Belongs to the ApbE family.</text>
</comment>
<feature type="compositionally biased region" description="Low complexity" evidence="13">
    <location>
        <begin position="9"/>
        <end position="19"/>
    </location>
</feature>
<gene>
    <name evidence="14" type="ORF">SAMN02745124_00252</name>
</gene>
<evidence type="ECO:0000256" key="9">
    <source>
        <dbReference type="ARBA" id="ARBA00031306"/>
    </source>
</evidence>
<dbReference type="AlphaFoldDB" id="A0A1M5SAK3"/>
<dbReference type="InterPro" id="IPR003374">
    <property type="entry name" value="ApbE-like_sf"/>
</dbReference>
<feature type="binding site" evidence="12">
    <location>
        <position position="307"/>
    </location>
    <ligand>
        <name>Mg(2+)</name>
        <dbReference type="ChEBI" id="CHEBI:18420"/>
    </ligand>
</feature>
<evidence type="ECO:0000256" key="3">
    <source>
        <dbReference type="ARBA" id="ARBA00022630"/>
    </source>
</evidence>
<comment type="cofactor">
    <cofactor evidence="12">
        <name>Mg(2+)</name>
        <dbReference type="ChEBI" id="CHEBI:18420"/>
    </cofactor>
    <cofactor evidence="12">
        <name>Mn(2+)</name>
        <dbReference type="ChEBI" id="CHEBI:29035"/>
    </cofactor>
    <text evidence="12">Magnesium. Can also use manganese.</text>
</comment>
<dbReference type="GO" id="GO:0016740">
    <property type="term" value="F:transferase activity"/>
    <property type="evidence" value="ECO:0007669"/>
    <property type="project" value="UniProtKB-UniRule"/>
</dbReference>
<evidence type="ECO:0000256" key="13">
    <source>
        <dbReference type="SAM" id="MobiDB-lite"/>
    </source>
</evidence>
<feature type="binding site" evidence="12">
    <location>
        <position position="311"/>
    </location>
    <ligand>
        <name>Mg(2+)</name>
        <dbReference type="ChEBI" id="CHEBI:18420"/>
    </ligand>
</feature>
<keyword evidence="4 11" id="KW-0808">Transferase</keyword>
<evidence type="ECO:0000313" key="15">
    <source>
        <dbReference type="Proteomes" id="UP000184139"/>
    </source>
</evidence>
<evidence type="ECO:0000256" key="1">
    <source>
        <dbReference type="ARBA" id="ARBA00011955"/>
    </source>
</evidence>
<organism evidence="14 15">
    <name type="scientific">Desulfofustis glycolicus DSM 9705</name>
    <dbReference type="NCBI Taxonomy" id="1121409"/>
    <lineage>
        <taxon>Bacteria</taxon>
        <taxon>Pseudomonadati</taxon>
        <taxon>Thermodesulfobacteriota</taxon>
        <taxon>Desulfobulbia</taxon>
        <taxon>Desulfobulbales</taxon>
        <taxon>Desulfocapsaceae</taxon>
        <taxon>Desulfofustis</taxon>
    </lineage>
</organism>
<dbReference type="OrthoDB" id="9778595at2"/>
<dbReference type="EMBL" id="FQXS01000001">
    <property type="protein sequence ID" value="SHH35617.1"/>
    <property type="molecule type" value="Genomic_DNA"/>
</dbReference>
<dbReference type="RefSeq" id="WP_073373010.1">
    <property type="nucleotide sequence ID" value="NZ_FQXS01000001.1"/>
</dbReference>
<accession>A0A1M5SAK3</accession>
<keyword evidence="5 11" id="KW-0479">Metal-binding</keyword>
<dbReference type="Gene3D" id="3.10.520.10">
    <property type="entry name" value="ApbE-like domains"/>
    <property type="match status" value="1"/>
</dbReference>
<evidence type="ECO:0000256" key="2">
    <source>
        <dbReference type="ARBA" id="ARBA00016337"/>
    </source>
</evidence>
<dbReference type="SUPFAM" id="SSF143631">
    <property type="entry name" value="ApbE-like"/>
    <property type="match status" value="1"/>
</dbReference>
<dbReference type="InterPro" id="IPR024932">
    <property type="entry name" value="ApbE"/>
</dbReference>
<sequence length="350" mass="37762">MTTTPPSPANNAAPTGSPGLTRRRLLQLGAVAGVVGSVLYLSFGRSPSPTAVRYSQPLMGTTVNLTVCGADDQFCRTAITACIHRMETLSSMLSTYVTDSPLSNLNRRGVVHNAPPELLEVLRMSRELSELTGGAFDPTVLPLLGLYRRFKQSGTLPDQSVIEETLQLVDYRYILIEDPATIRLARHGTGITLDGIAKGYIVDQGVAALQASGVTDAYVEAGGDLMVIGRRQDGQAWHIGIRNPRSDNLQHMDAIDLSDRAIATSGDYLQYFTDDRTVHHIIDPRTGFSPLQIASSSILAPTVARADGLATATMVLGAERSLALLATLPDCEGYFFDKELNKYSTKGFFS</sequence>
<keyword evidence="7 11" id="KW-0460">Magnesium</keyword>
<evidence type="ECO:0000256" key="6">
    <source>
        <dbReference type="ARBA" id="ARBA00022827"/>
    </source>
</evidence>
<evidence type="ECO:0000256" key="10">
    <source>
        <dbReference type="ARBA" id="ARBA00048540"/>
    </source>
</evidence>
<dbReference type="PIRSF" id="PIRSF006268">
    <property type="entry name" value="ApbE"/>
    <property type="match status" value="1"/>
</dbReference>
<keyword evidence="14" id="KW-0449">Lipoprotein</keyword>
<dbReference type="GO" id="GO:0051536">
    <property type="term" value="F:iron-sulfur cluster binding"/>
    <property type="evidence" value="ECO:0007669"/>
    <property type="project" value="UniProtKB-KW"/>
</dbReference>
<protein>
    <recommendedName>
        <fullName evidence="2 11">FAD:protein FMN transferase</fullName>
        <ecNumber evidence="1 11">2.7.1.180</ecNumber>
    </recommendedName>
    <alternativeName>
        <fullName evidence="9 11">Flavin transferase</fullName>
    </alternativeName>
</protein>
<evidence type="ECO:0000313" key="14">
    <source>
        <dbReference type="EMBL" id="SHH35617.1"/>
    </source>
</evidence>
<dbReference type="PANTHER" id="PTHR30040:SF2">
    <property type="entry name" value="FAD:PROTEIN FMN TRANSFERASE"/>
    <property type="match status" value="1"/>
</dbReference>
<evidence type="ECO:0000256" key="12">
    <source>
        <dbReference type="PIRSR" id="PIRSR006268-2"/>
    </source>
</evidence>
<evidence type="ECO:0000256" key="11">
    <source>
        <dbReference type="PIRNR" id="PIRNR006268"/>
    </source>
</evidence>
<dbReference type="EC" id="2.7.1.180" evidence="1 11"/>